<dbReference type="Gene3D" id="2.30.29.30">
    <property type="entry name" value="Pleckstrin-homology domain (PH domain)/Phosphotyrosine-binding domain (PTB)"/>
    <property type="match status" value="1"/>
</dbReference>
<sequence>MKDLSRDISDFGDICQTKIVVTGVNGSDLVPLRLAHFQQTPLNSYDRKRVRRERNLKRMLKEQAKSGNGFNGMVSAIMEMATNSSDIVDKSLLELYRQNRPKPVGPIDYETYVLKNKVLLHNDPHRDLLNFPYDDILTPKSGNLLVEECLQTYTDTCHMVRFRYSKYSGGYQQLPSVKKREELQEQVYEVDQEADDREDTISRTYSSASMTQPVITKAGWLYKGPDSSKDTIMSFTRQFKRRYFVIKQQSDQTYSLEFFKDDRRSEAKGNSKKGKHGFELRTQEKAYLFAAESEVEMEDWIMTLNKVRNAAETLSNISLDRLRGDEPFSPSKVDDKAFENMVHPELQKYAKESESMMLKARQDNRQNLFNVYGSIVRNFHHDPEDDEDVASEVDVFPQQFGERFMLRLLEFKLKLQVNMAEEGNGKKQCNEIEAMIPADLVAASDKLNKVDGKSTAPELKGLEENWLLAKNKQIYLYVRIEKVLQGPISQSIEPYLRGADSKTGSKVYRQMKQFCSHIGHHRMPFAWSARPLATSSVGPYEMPLYKQDSSKMSEDEVIKHLQDLKRPEKQSKWTSIPGTFKINLHPIKPDPPLPTDPIAIEIEEFVPAKGQFNSPFDSYVNNLYVYPLSLKYDSQKSFTKARNISCCVEIRDSDEEHAVPLKCVYGRLGPSVFTSIASSCVLHHSQTPEYTEEVKVLLPTILHEKHHLLFRFYHVSCEGSKGSTKKRDGIEVPVGYAWVPLLHSTGRVEVGERTVQVATNLPARYLGSESLSSRNSTASDVKWVDGGKPLFKLKLHLMSTVYTRDPHLHTFFFHCQKMMTSPSPGPDSLNKLKVLEKVSNVADAVEQQYLMNSVKSLHAVDVSTYIQFLPTILNILFKLVANTQSEDIGMNAVRVVIHIVSEVQDVDKQELLEKYVKYIFRAEPIPKGSKQKTVHEELAKSLTMILRPANADQVVVVKFLNNAWFFFQVLIKSMTQFLVDGERVKMPRNERFSSDYQYKLQTLIQTITPYITSKYKEAPRETRNANFSLAYFVKMCFTLMDRGVVFQLIAQHINTFAVVEHRFLRIVCSHEHYIPLSLPLMRRGLIKTYKDLKCDYTLSEEYRKTHYLPGLLLQELKLALNESKETRRCAINVLRDQFAKHAFDDRYSQKSHQGRIAALYLPLIQVLLDNKHRLVKSDDKNQQKNQSPNHSASQPSMNGLDSSLVGQSGPGSVSAKSEAKSTSSGHLNVEDLKSHISGSSSSIASSNSSTDTKTDSGSRDKGHSRQGSVSTVIPGVTSSATSKVYQYQRLDNTEIHILLGWFNNSSEYDIVDFFSLLELCLEHFKYQGKKKIVTLAIIGESSMGRKTNTMPVKRQSAIPTANGSLPPTFRSVSQYGDFVPDVPSYHMTTSSEADGLSRARSEANMSTEMGLIVLDVLGVYTDKFKTDLSSRDGDNTLMETVFDLYLYFLRTSQSETLQTHVFAVWRNFVRKFSNVLFKGDATLCSKLCYEVIISVAQLIGNVVTLSNNRFQESLALINSYAHSDKTMNKTRFSSEVKDLTKRIKTVLMATAQMKEHQNDPEMLIDLQYSLAISYASTPELRKTWLESMARIHSKQGNHSEPISPNVEKEESGIKDDSGMQDVQYTEETLVTFMEEAATCLESAERFEVLGEVYKLIIPMYERAREFEKLAQCYQILANSYTKSYFDEEDGKQYIYKEPKVTSLAELCDRLKALYEGKFGRDNVRLIMDSKTVSSADIDNRYAYIQVTHVTPFFKEKELQRRLTDFEKNNNINQFMFETPFTKSGKAHGDIQDQYKRRTVLHTSHSLPFVKKRIEVVDKKECILSPIEVAIDAMNAKVADLREVVDLALPDMKKLQLKLQGSVSAQVNAGPLAYAEAFLSEDHVASYPPDRVEALKNIFRDFVRVCNDSLDLNAKLITTEQKEYHESLKDGFEDIVSQLSKMFGETTNGIGKTIAKNETVC</sequence>
<dbReference type="InterPro" id="IPR026791">
    <property type="entry name" value="DOCK"/>
</dbReference>
<feature type="region of interest" description="Disordered" evidence="1">
    <location>
        <begin position="1177"/>
        <end position="1273"/>
    </location>
</feature>
<dbReference type="Gene3D" id="1.20.58.740">
    <property type="match status" value="1"/>
</dbReference>
<feature type="compositionally biased region" description="Polar residues" evidence="1">
    <location>
        <begin position="1183"/>
        <end position="1226"/>
    </location>
</feature>
<dbReference type="InterPro" id="IPR043161">
    <property type="entry name" value="DOCK_C_lobe_A"/>
</dbReference>
<dbReference type="Pfam" id="PF20421">
    <property type="entry name" value="DHR-2_Lobe_C"/>
    <property type="match status" value="1"/>
</dbReference>
<dbReference type="PANTHER" id="PTHR23317">
    <property type="entry name" value="DEDICATOR OF CYTOKINESIS DOCK"/>
    <property type="match status" value="1"/>
</dbReference>
<dbReference type="InterPro" id="IPR037809">
    <property type="entry name" value="C2_Dock-D"/>
</dbReference>
<dbReference type="InterPro" id="IPR011993">
    <property type="entry name" value="PH-like_dom_sf"/>
</dbReference>
<dbReference type="Pfam" id="PF06920">
    <property type="entry name" value="DHR-2_Lobe_A"/>
    <property type="match status" value="2"/>
</dbReference>
<feature type="region of interest" description="Disordered" evidence="1">
    <location>
        <begin position="1595"/>
        <end position="1616"/>
    </location>
</feature>
<feature type="compositionally biased region" description="Low complexity" evidence="1">
    <location>
        <begin position="1235"/>
        <end position="1251"/>
    </location>
</feature>
<dbReference type="SUPFAM" id="SSF50729">
    <property type="entry name" value="PH domain-like"/>
    <property type="match status" value="1"/>
</dbReference>
<dbReference type="InterPro" id="IPR046773">
    <property type="entry name" value="DOCKER_Lobe_C"/>
</dbReference>
<dbReference type="Gene3D" id="1.25.40.410">
    <property type="match status" value="2"/>
</dbReference>
<reference evidence="3" key="1">
    <citation type="submission" date="2022-11" db="EMBL/GenBank/DDBJ databases">
        <title>Centuries of genome instability and evolution in soft-shell clam transmissible cancer (bioRxiv).</title>
        <authorList>
            <person name="Hart S.F.M."/>
            <person name="Yonemitsu M.A."/>
            <person name="Giersch R.M."/>
            <person name="Beal B.F."/>
            <person name="Arriagada G."/>
            <person name="Davis B.W."/>
            <person name="Ostrander E.A."/>
            <person name="Goff S.P."/>
            <person name="Metzger M.J."/>
        </authorList>
    </citation>
    <scope>NUCLEOTIDE SEQUENCE</scope>
    <source>
        <strain evidence="3">MELC-2E11</strain>
        <tissue evidence="3">Siphon/mantle</tissue>
    </source>
</reference>
<name>A0ABY7GBR1_MYAAR</name>
<protein>
    <submittedName>
        <fullName evidence="3">DOCK9-like protein</fullName>
    </submittedName>
</protein>
<accession>A0ABY7GBR1</accession>
<dbReference type="InterPro" id="IPR046769">
    <property type="entry name" value="DOCKER_Lobe_A"/>
</dbReference>
<evidence type="ECO:0000256" key="1">
    <source>
        <dbReference type="SAM" id="MobiDB-lite"/>
    </source>
</evidence>
<dbReference type="Gene3D" id="2.60.40.150">
    <property type="entry name" value="C2 domain"/>
    <property type="match status" value="1"/>
</dbReference>
<proteinExistence type="predicted"/>
<feature type="compositionally biased region" description="Basic and acidic residues" evidence="1">
    <location>
        <begin position="1252"/>
        <end position="1263"/>
    </location>
</feature>
<dbReference type="EMBL" id="CP111026">
    <property type="protein sequence ID" value="WAR28631.1"/>
    <property type="molecule type" value="Genomic_DNA"/>
</dbReference>
<organism evidence="3 4">
    <name type="scientific">Mya arenaria</name>
    <name type="common">Soft-shell clam</name>
    <dbReference type="NCBI Taxonomy" id="6604"/>
    <lineage>
        <taxon>Eukaryota</taxon>
        <taxon>Metazoa</taxon>
        <taxon>Spiralia</taxon>
        <taxon>Lophotrochozoa</taxon>
        <taxon>Mollusca</taxon>
        <taxon>Bivalvia</taxon>
        <taxon>Autobranchia</taxon>
        <taxon>Heteroconchia</taxon>
        <taxon>Euheterodonta</taxon>
        <taxon>Imparidentia</taxon>
        <taxon>Neoheterodontei</taxon>
        <taxon>Myida</taxon>
        <taxon>Myoidea</taxon>
        <taxon>Myidae</taxon>
        <taxon>Mya</taxon>
    </lineage>
</organism>
<dbReference type="Pfam" id="PF14429">
    <property type="entry name" value="DOCK-C2"/>
    <property type="match status" value="1"/>
</dbReference>
<evidence type="ECO:0000313" key="3">
    <source>
        <dbReference type="EMBL" id="WAR28631.1"/>
    </source>
</evidence>
<dbReference type="InterPro" id="IPR021816">
    <property type="entry name" value="DOCK_C/D_N"/>
</dbReference>
<dbReference type="Pfam" id="PF20422">
    <property type="entry name" value="DHR-2_Lobe_B"/>
    <property type="match status" value="1"/>
</dbReference>
<feature type="domain" description="PH" evidence="2">
    <location>
        <begin position="215"/>
        <end position="311"/>
    </location>
</feature>
<evidence type="ECO:0000313" key="4">
    <source>
        <dbReference type="Proteomes" id="UP001164746"/>
    </source>
</evidence>
<dbReference type="InterPro" id="IPR035892">
    <property type="entry name" value="C2_domain_sf"/>
</dbReference>
<dbReference type="Pfam" id="PF00169">
    <property type="entry name" value="PH"/>
    <property type="match status" value="1"/>
</dbReference>
<evidence type="ECO:0000259" key="2">
    <source>
        <dbReference type="SMART" id="SM00233"/>
    </source>
</evidence>
<dbReference type="SMART" id="SM00233">
    <property type="entry name" value="PH"/>
    <property type="match status" value="1"/>
</dbReference>
<feature type="compositionally biased region" description="Basic and acidic residues" evidence="1">
    <location>
        <begin position="1606"/>
        <end position="1616"/>
    </location>
</feature>
<dbReference type="PANTHER" id="PTHR23317:SF26">
    <property type="entry name" value="ZIZIMIN, ISOFORM K"/>
    <property type="match status" value="1"/>
</dbReference>
<dbReference type="CDD" id="cd08697">
    <property type="entry name" value="C2_Dock-D"/>
    <property type="match status" value="1"/>
</dbReference>
<keyword evidence="4" id="KW-1185">Reference proteome</keyword>
<dbReference type="Proteomes" id="UP001164746">
    <property type="component" value="Chromosome 15"/>
</dbReference>
<dbReference type="InterPro" id="IPR043162">
    <property type="entry name" value="DOCK_C_lobe_C"/>
</dbReference>
<gene>
    <name evidence="3" type="ORF">MAR_014335</name>
</gene>
<dbReference type="InterPro" id="IPR046770">
    <property type="entry name" value="DOCKER_Lobe_B"/>
</dbReference>
<dbReference type="Pfam" id="PF11878">
    <property type="entry name" value="DOCK_C-D_N"/>
    <property type="match status" value="2"/>
</dbReference>
<dbReference type="InterPro" id="IPR027007">
    <property type="entry name" value="C2_DOCK-type_domain"/>
</dbReference>
<dbReference type="InterPro" id="IPR001849">
    <property type="entry name" value="PH_domain"/>
</dbReference>